<evidence type="ECO:0000313" key="2">
    <source>
        <dbReference type="EMBL" id="TYP88992.1"/>
    </source>
</evidence>
<feature type="domain" description="VOC" evidence="1">
    <location>
        <begin position="4"/>
        <end position="118"/>
    </location>
</feature>
<organism evidence="2 3">
    <name type="scientific">Blastococcus xanthinilyticus</name>
    <dbReference type="NCBI Taxonomy" id="1564164"/>
    <lineage>
        <taxon>Bacteria</taxon>
        <taxon>Bacillati</taxon>
        <taxon>Actinomycetota</taxon>
        <taxon>Actinomycetes</taxon>
        <taxon>Geodermatophilales</taxon>
        <taxon>Geodermatophilaceae</taxon>
        <taxon>Blastococcus</taxon>
    </lineage>
</organism>
<dbReference type="InterPro" id="IPR029068">
    <property type="entry name" value="Glyas_Bleomycin-R_OHBP_Dase"/>
</dbReference>
<dbReference type="GO" id="GO:0016829">
    <property type="term" value="F:lyase activity"/>
    <property type="evidence" value="ECO:0007669"/>
    <property type="project" value="UniProtKB-KW"/>
</dbReference>
<proteinExistence type="predicted"/>
<evidence type="ECO:0000259" key="1">
    <source>
        <dbReference type="PROSITE" id="PS51819"/>
    </source>
</evidence>
<name>A0A5S5D2G5_9ACTN</name>
<keyword evidence="3" id="KW-1185">Reference proteome</keyword>
<sequence length="143" mass="15367">MDTPFGPVVDVFCFVPDLAAATTWYTARLGAPPARRSRRLVSFDLGGSRLTLHVADGYNSGGPDGCVAYWDVEDVDRVAEEWIGQGAAVHRGPTTVGTGERLCQLRDPFGNLIGVRQAPVPAEPAHRWDAPVPMTEVPVGGHF</sequence>
<evidence type="ECO:0000313" key="3">
    <source>
        <dbReference type="Proteomes" id="UP000322499"/>
    </source>
</evidence>
<dbReference type="SUPFAM" id="SSF54593">
    <property type="entry name" value="Glyoxalase/Bleomycin resistance protein/Dihydroxybiphenyl dioxygenase"/>
    <property type="match status" value="1"/>
</dbReference>
<dbReference type="EMBL" id="VNHW01000003">
    <property type="protein sequence ID" value="TYP88992.1"/>
    <property type="molecule type" value="Genomic_DNA"/>
</dbReference>
<protein>
    <submittedName>
        <fullName evidence="2">Putative enzyme related to lactoylglutathione lyase</fullName>
    </submittedName>
</protein>
<dbReference type="RefSeq" id="WP_166532210.1">
    <property type="nucleotide sequence ID" value="NZ_VNHW01000003.1"/>
</dbReference>
<dbReference type="Gene3D" id="3.10.180.10">
    <property type="entry name" value="2,3-Dihydroxybiphenyl 1,2-Dioxygenase, domain 1"/>
    <property type="match status" value="1"/>
</dbReference>
<reference evidence="2 3" key="1">
    <citation type="submission" date="2019-07" db="EMBL/GenBank/DDBJ databases">
        <title>Genomic Encyclopedia of Archaeal and Bacterial Type Strains, Phase II (KMG-II): from individual species to whole genera.</title>
        <authorList>
            <person name="Goeker M."/>
        </authorList>
    </citation>
    <scope>NUCLEOTIDE SEQUENCE [LARGE SCALE GENOMIC DNA]</scope>
    <source>
        <strain evidence="2 3">DSM 46842</strain>
    </source>
</reference>
<dbReference type="AlphaFoldDB" id="A0A5S5D2G5"/>
<dbReference type="InterPro" id="IPR004360">
    <property type="entry name" value="Glyas_Fos-R_dOase_dom"/>
</dbReference>
<dbReference type="CDD" id="cd06587">
    <property type="entry name" value="VOC"/>
    <property type="match status" value="1"/>
</dbReference>
<dbReference type="Pfam" id="PF00903">
    <property type="entry name" value="Glyoxalase"/>
    <property type="match status" value="1"/>
</dbReference>
<keyword evidence="2" id="KW-0456">Lyase</keyword>
<comment type="caution">
    <text evidence="2">The sequence shown here is derived from an EMBL/GenBank/DDBJ whole genome shotgun (WGS) entry which is preliminary data.</text>
</comment>
<accession>A0A5S5D2G5</accession>
<dbReference type="InterPro" id="IPR037523">
    <property type="entry name" value="VOC_core"/>
</dbReference>
<dbReference type="Proteomes" id="UP000322499">
    <property type="component" value="Unassembled WGS sequence"/>
</dbReference>
<gene>
    <name evidence="2" type="ORF">BD833_103148</name>
</gene>
<dbReference type="PROSITE" id="PS51819">
    <property type="entry name" value="VOC"/>
    <property type="match status" value="1"/>
</dbReference>